<name>M5RY10_9BACT</name>
<organism evidence="1 2">
    <name type="scientific">Rhodopirellula maiorica SM1</name>
    <dbReference type="NCBI Taxonomy" id="1265738"/>
    <lineage>
        <taxon>Bacteria</taxon>
        <taxon>Pseudomonadati</taxon>
        <taxon>Planctomycetota</taxon>
        <taxon>Planctomycetia</taxon>
        <taxon>Pirellulales</taxon>
        <taxon>Pirellulaceae</taxon>
        <taxon>Novipirellula</taxon>
    </lineage>
</organism>
<dbReference type="EMBL" id="ANOG01000613">
    <property type="protein sequence ID" value="EMI18794.1"/>
    <property type="molecule type" value="Genomic_DNA"/>
</dbReference>
<accession>M5RY10</accession>
<proteinExistence type="predicted"/>
<evidence type="ECO:0000313" key="1">
    <source>
        <dbReference type="EMBL" id="EMI18794.1"/>
    </source>
</evidence>
<evidence type="ECO:0000313" key="2">
    <source>
        <dbReference type="Proteomes" id="UP000011991"/>
    </source>
</evidence>
<gene>
    <name evidence="1" type="ORF">RMSM_04269</name>
</gene>
<reference evidence="1 2" key="1">
    <citation type="journal article" date="2013" name="Mar. Genomics">
        <title>Expression of sulfatases in Rhodopirellula baltica and the diversity of sulfatases in the genus Rhodopirellula.</title>
        <authorList>
            <person name="Wegner C.E."/>
            <person name="Richter-Heitmann T."/>
            <person name="Klindworth A."/>
            <person name="Klockow C."/>
            <person name="Richter M."/>
            <person name="Achstetter T."/>
            <person name="Glockner F.O."/>
            <person name="Harder J."/>
        </authorList>
    </citation>
    <scope>NUCLEOTIDE SEQUENCE [LARGE SCALE GENOMIC DNA]</scope>
    <source>
        <strain evidence="1 2">SM1</strain>
    </source>
</reference>
<dbReference type="PATRIC" id="fig|1265738.3.peg.4274"/>
<sequence length="44" mass="4928">MKEGVFLLIDRNRGHPRIGNVQIVTARNYRFTSLDSLSHVASAS</sequence>
<comment type="caution">
    <text evidence="1">The sequence shown here is derived from an EMBL/GenBank/DDBJ whole genome shotgun (WGS) entry which is preliminary data.</text>
</comment>
<dbReference type="Proteomes" id="UP000011991">
    <property type="component" value="Unassembled WGS sequence"/>
</dbReference>
<keyword evidence="2" id="KW-1185">Reference proteome</keyword>
<dbReference type="AlphaFoldDB" id="M5RY10"/>
<protein>
    <submittedName>
        <fullName evidence="1">Uncharacterized protein</fullName>
    </submittedName>
</protein>